<gene>
    <name evidence="3" type="ORF">KFE25_014009</name>
</gene>
<feature type="compositionally biased region" description="Basic and acidic residues" evidence="1">
    <location>
        <begin position="230"/>
        <end position="246"/>
    </location>
</feature>
<dbReference type="Gene3D" id="1.10.287.110">
    <property type="entry name" value="DnaJ domain"/>
    <property type="match status" value="1"/>
</dbReference>
<evidence type="ECO:0000313" key="3">
    <source>
        <dbReference type="EMBL" id="KAG8461990.1"/>
    </source>
</evidence>
<dbReference type="Pfam" id="PF00226">
    <property type="entry name" value="DnaJ"/>
    <property type="match status" value="1"/>
</dbReference>
<dbReference type="PANTHER" id="PTHR24074">
    <property type="entry name" value="CO-CHAPERONE PROTEIN DJLA"/>
    <property type="match status" value="1"/>
</dbReference>
<feature type="compositionally biased region" description="Gly residues" evidence="1">
    <location>
        <begin position="214"/>
        <end position="229"/>
    </location>
</feature>
<proteinExistence type="predicted"/>
<dbReference type="Proteomes" id="UP000751190">
    <property type="component" value="Unassembled WGS sequence"/>
</dbReference>
<evidence type="ECO:0000256" key="1">
    <source>
        <dbReference type="SAM" id="MobiDB-lite"/>
    </source>
</evidence>
<evidence type="ECO:0000313" key="4">
    <source>
        <dbReference type="Proteomes" id="UP000751190"/>
    </source>
</evidence>
<protein>
    <recommendedName>
        <fullName evidence="2">J domain-containing protein</fullName>
    </recommendedName>
</protein>
<comment type="caution">
    <text evidence="3">The sequence shown here is derived from an EMBL/GenBank/DDBJ whole genome shotgun (WGS) entry which is preliminary data.</text>
</comment>
<accession>A0A8J6C9V7</accession>
<dbReference type="SMART" id="SM00271">
    <property type="entry name" value="DnaJ"/>
    <property type="match status" value="1"/>
</dbReference>
<feature type="compositionally biased region" description="Low complexity" evidence="1">
    <location>
        <begin position="180"/>
        <end position="192"/>
    </location>
</feature>
<dbReference type="OrthoDB" id="10250354at2759"/>
<dbReference type="InterPro" id="IPR001623">
    <property type="entry name" value="DnaJ_domain"/>
</dbReference>
<organism evidence="3 4">
    <name type="scientific">Diacronema lutheri</name>
    <name type="common">Unicellular marine alga</name>
    <name type="synonym">Monochrysis lutheri</name>
    <dbReference type="NCBI Taxonomy" id="2081491"/>
    <lineage>
        <taxon>Eukaryota</taxon>
        <taxon>Haptista</taxon>
        <taxon>Haptophyta</taxon>
        <taxon>Pavlovophyceae</taxon>
        <taxon>Pavlovales</taxon>
        <taxon>Pavlovaceae</taxon>
        <taxon>Diacronema</taxon>
    </lineage>
</organism>
<dbReference type="InterPro" id="IPR050817">
    <property type="entry name" value="DjlA_DnaK_co-chaperone"/>
</dbReference>
<feature type="domain" description="J" evidence="2">
    <location>
        <begin position="23"/>
        <end position="92"/>
    </location>
</feature>
<dbReference type="SUPFAM" id="SSF46565">
    <property type="entry name" value="Chaperone J-domain"/>
    <property type="match status" value="1"/>
</dbReference>
<dbReference type="PRINTS" id="PR00625">
    <property type="entry name" value="JDOMAIN"/>
</dbReference>
<keyword evidence="4" id="KW-1185">Reference proteome</keyword>
<dbReference type="PROSITE" id="PS50076">
    <property type="entry name" value="DNAJ_2"/>
    <property type="match status" value="1"/>
</dbReference>
<dbReference type="InterPro" id="IPR036869">
    <property type="entry name" value="J_dom_sf"/>
</dbReference>
<name>A0A8J6C9V7_DIALT</name>
<evidence type="ECO:0000259" key="2">
    <source>
        <dbReference type="PROSITE" id="PS50076"/>
    </source>
</evidence>
<sequence length="299" mass="30974">MLATRLARAARVARARALSSARSPYDVLGVGPGASEADIKAAYRKLAMKYHPDRNPGDASSAAKFQELSQAYAQVSNGAGGGGARQAYEQRGSPGFGRAGARRSPYGGGFGSAGGGFSASDAEARRQFEELFGSMESILREMQRQRAGGGFADSRFGARSTSVRQELVRRADGRTVLRTTTTTVGADGAHTVETSEQELPGGAGAMGASPFGFASGGGAGDARGFGGGEPRARARDGAEGTAWRREQAERQAAAQQAAQQAASAVSGVLWRALKASVYRAIRRRVDPIINRLFGGGGGK</sequence>
<feature type="region of interest" description="Disordered" evidence="1">
    <location>
        <begin position="76"/>
        <end position="108"/>
    </location>
</feature>
<dbReference type="AlphaFoldDB" id="A0A8J6C9V7"/>
<feature type="region of interest" description="Disordered" evidence="1">
    <location>
        <begin position="180"/>
        <end position="246"/>
    </location>
</feature>
<dbReference type="CDD" id="cd06257">
    <property type="entry name" value="DnaJ"/>
    <property type="match status" value="1"/>
</dbReference>
<reference evidence="3" key="1">
    <citation type="submission" date="2021-05" db="EMBL/GenBank/DDBJ databases">
        <title>The genome of the haptophyte Pavlova lutheri (Diacronema luteri, Pavlovales) - a model for lipid biosynthesis in eukaryotic algae.</title>
        <authorList>
            <person name="Hulatt C.J."/>
            <person name="Posewitz M.C."/>
        </authorList>
    </citation>
    <scope>NUCLEOTIDE SEQUENCE</scope>
    <source>
        <strain evidence="3">NIVA-4/92</strain>
    </source>
</reference>
<dbReference type="EMBL" id="JAGTXO010000023">
    <property type="protein sequence ID" value="KAG8461990.1"/>
    <property type="molecule type" value="Genomic_DNA"/>
</dbReference>